<protein>
    <submittedName>
        <fullName evidence="1">Uncharacterized protein</fullName>
    </submittedName>
</protein>
<dbReference type="EMBL" id="ANOH01000082">
    <property type="protein sequence ID" value="EMI57555.1"/>
    <property type="molecule type" value="Genomic_DNA"/>
</dbReference>
<dbReference type="AlphaFoldDB" id="M5U7Y6"/>
<keyword evidence="2" id="KW-1185">Reference proteome</keyword>
<organism evidence="1 2">
    <name type="scientific">Rhodopirellula sallentina SM41</name>
    <dbReference type="NCBI Taxonomy" id="1263870"/>
    <lineage>
        <taxon>Bacteria</taxon>
        <taxon>Pseudomonadati</taxon>
        <taxon>Planctomycetota</taxon>
        <taxon>Planctomycetia</taxon>
        <taxon>Pirellulales</taxon>
        <taxon>Pirellulaceae</taxon>
        <taxon>Rhodopirellula</taxon>
    </lineage>
</organism>
<evidence type="ECO:0000313" key="1">
    <source>
        <dbReference type="EMBL" id="EMI57555.1"/>
    </source>
</evidence>
<proteinExistence type="predicted"/>
<reference evidence="1 2" key="1">
    <citation type="journal article" date="2013" name="Mar. Genomics">
        <title>Expression of sulfatases in Rhodopirellula baltica and the diversity of sulfatases in the genus Rhodopirellula.</title>
        <authorList>
            <person name="Wegner C.E."/>
            <person name="Richter-Heitmann T."/>
            <person name="Klindworth A."/>
            <person name="Klockow C."/>
            <person name="Richter M."/>
            <person name="Achstetter T."/>
            <person name="Glockner F.O."/>
            <person name="Harder J."/>
        </authorList>
    </citation>
    <scope>NUCLEOTIDE SEQUENCE [LARGE SCALE GENOMIC DNA]</scope>
    <source>
        <strain evidence="1 2">SM41</strain>
    </source>
</reference>
<sequence>MDCTKTARKNQKRFQSEYVRTNNSVETDRVVSGQPRPCPRPERFRIGSFAAGASPSVRFEFGLLTNAVDRVQFDATLEFVRFARETIRWR</sequence>
<name>M5U7Y6_9BACT</name>
<dbReference type="Proteomes" id="UP000011885">
    <property type="component" value="Unassembled WGS sequence"/>
</dbReference>
<evidence type="ECO:0000313" key="2">
    <source>
        <dbReference type="Proteomes" id="UP000011885"/>
    </source>
</evidence>
<gene>
    <name evidence="1" type="ORF">RSSM_01006</name>
</gene>
<comment type="caution">
    <text evidence="1">The sequence shown here is derived from an EMBL/GenBank/DDBJ whole genome shotgun (WGS) entry which is preliminary data.</text>
</comment>
<dbReference type="PATRIC" id="fig|1263870.3.peg.1094"/>
<accession>M5U7Y6</accession>